<dbReference type="GO" id="GO:0004984">
    <property type="term" value="F:olfactory receptor activity"/>
    <property type="evidence" value="ECO:0007669"/>
    <property type="project" value="InterPro"/>
</dbReference>
<protein>
    <submittedName>
        <fullName evidence="13">Olfactory receptor 1F1-like</fullName>
    </submittedName>
</protein>
<proteinExistence type="predicted"/>
<keyword evidence="5 10" id="KW-1133">Transmembrane helix</keyword>
<keyword evidence="2" id="KW-1003">Cell membrane</keyword>
<feature type="transmembrane region" description="Helical" evidence="10">
    <location>
        <begin position="91"/>
        <end position="109"/>
    </location>
</feature>
<evidence type="ECO:0000256" key="1">
    <source>
        <dbReference type="ARBA" id="ARBA00004651"/>
    </source>
</evidence>
<name>A0A6P7X055_9AMPH</name>
<dbReference type="GeneID" id="115458196"/>
<dbReference type="InterPro" id="IPR050516">
    <property type="entry name" value="Olfactory_GPCR"/>
</dbReference>
<evidence type="ECO:0000313" key="13">
    <source>
        <dbReference type="RefSeq" id="XP_030043915.1"/>
    </source>
</evidence>
<dbReference type="InterPro" id="IPR000725">
    <property type="entry name" value="Olfact_rcpt"/>
</dbReference>
<dbReference type="PANTHER" id="PTHR26452">
    <property type="entry name" value="OLFACTORY RECEPTOR"/>
    <property type="match status" value="1"/>
</dbReference>
<dbReference type="InParanoid" id="A0A6P7X055"/>
<evidence type="ECO:0000313" key="12">
    <source>
        <dbReference type="Proteomes" id="UP000515156"/>
    </source>
</evidence>
<dbReference type="SUPFAM" id="SSF81321">
    <property type="entry name" value="Family A G protein-coupled receptor-like"/>
    <property type="match status" value="1"/>
</dbReference>
<dbReference type="AlphaFoldDB" id="A0A6P7X055"/>
<dbReference type="KEGG" id="muo:115458196"/>
<keyword evidence="8" id="KW-0675">Receptor</keyword>
<dbReference type="Gene3D" id="1.20.1070.10">
    <property type="entry name" value="Rhodopsin 7-helix transmembrane proteins"/>
    <property type="match status" value="1"/>
</dbReference>
<dbReference type="RefSeq" id="XP_030043915.1">
    <property type="nucleotide sequence ID" value="XM_030188055.1"/>
</dbReference>
<sequence length="203" mass="23115">MAYDRYVAICNPLRYTTIMRKRVYAMLAATSWIIGFLDMVPVSILTSHFSFCDDSIINHFFCDLTALLKLSCSDNRNIQTVLFVDGSTVGLFPFISTLASYVYIIATILKIRSSKGRRKAFSTCSSHLTVVLLFYTTTICVYMRPTSMYSPDQDKVYALLYTALIPMINPIIYSLRNQEVKNAMKKIIGRKQNMELSTKCLSL</sequence>
<keyword evidence="3 10" id="KW-0812">Transmembrane</keyword>
<comment type="subcellular location">
    <subcellularLocation>
        <location evidence="1">Cell membrane</location>
        <topology evidence="1">Multi-pass membrane protein</topology>
    </subcellularLocation>
</comment>
<dbReference type="OrthoDB" id="9836137at2759"/>
<feature type="transmembrane region" description="Helical" evidence="10">
    <location>
        <begin position="156"/>
        <end position="175"/>
    </location>
</feature>
<feature type="domain" description="G-protein coupled receptors family 1 profile" evidence="11">
    <location>
        <begin position="1"/>
        <end position="173"/>
    </location>
</feature>
<dbReference type="FunFam" id="1.20.1070.10:FF:000015">
    <property type="entry name" value="Olfactory receptor"/>
    <property type="match status" value="1"/>
</dbReference>
<keyword evidence="4" id="KW-0552">Olfaction</keyword>
<gene>
    <name evidence="13" type="primary">LOC115458196</name>
</gene>
<dbReference type="Proteomes" id="UP000515156">
    <property type="component" value="Chromosome 14"/>
</dbReference>
<feature type="transmembrane region" description="Helical" evidence="10">
    <location>
        <begin position="23"/>
        <end position="45"/>
    </location>
</feature>
<keyword evidence="7 10" id="KW-0472">Membrane</keyword>
<dbReference type="PRINTS" id="PR00245">
    <property type="entry name" value="OLFACTORYR"/>
</dbReference>
<evidence type="ECO:0000256" key="10">
    <source>
        <dbReference type="SAM" id="Phobius"/>
    </source>
</evidence>
<keyword evidence="6" id="KW-0297">G-protein coupled receptor</keyword>
<evidence type="ECO:0000256" key="6">
    <source>
        <dbReference type="ARBA" id="ARBA00023040"/>
    </source>
</evidence>
<keyword evidence="4" id="KW-0716">Sensory transduction</keyword>
<dbReference type="InterPro" id="IPR017452">
    <property type="entry name" value="GPCR_Rhodpsn_7TM"/>
</dbReference>
<dbReference type="PROSITE" id="PS50262">
    <property type="entry name" value="G_PROTEIN_RECEP_F1_2"/>
    <property type="match status" value="1"/>
</dbReference>
<organism evidence="12 13">
    <name type="scientific">Microcaecilia unicolor</name>
    <dbReference type="NCBI Taxonomy" id="1415580"/>
    <lineage>
        <taxon>Eukaryota</taxon>
        <taxon>Metazoa</taxon>
        <taxon>Chordata</taxon>
        <taxon>Craniata</taxon>
        <taxon>Vertebrata</taxon>
        <taxon>Euteleostomi</taxon>
        <taxon>Amphibia</taxon>
        <taxon>Gymnophiona</taxon>
        <taxon>Siphonopidae</taxon>
        <taxon>Microcaecilia</taxon>
    </lineage>
</organism>
<evidence type="ECO:0000256" key="5">
    <source>
        <dbReference type="ARBA" id="ARBA00022989"/>
    </source>
</evidence>
<dbReference type="GO" id="GO:0004930">
    <property type="term" value="F:G protein-coupled receptor activity"/>
    <property type="evidence" value="ECO:0007669"/>
    <property type="project" value="UniProtKB-KW"/>
</dbReference>
<evidence type="ECO:0000256" key="4">
    <source>
        <dbReference type="ARBA" id="ARBA00022725"/>
    </source>
</evidence>
<evidence type="ECO:0000256" key="7">
    <source>
        <dbReference type="ARBA" id="ARBA00023136"/>
    </source>
</evidence>
<keyword evidence="12" id="KW-1185">Reference proteome</keyword>
<feature type="transmembrane region" description="Helical" evidence="10">
    <location>
        <begin position="121"/>
        <end position="144"/>
    </location>
</feature>
<evidence type="ECO:0000256" key="9">
    <source>
        <dbReference type="ARBA" id="ARBA00023224"/>
    </source>
</evidence>
<dbReference type="CDD" id="cd13954">
    <property type="entry name" value="7tmA_OR"/>
    <property type="match status" value="1"/>
</dbReference>
<dbReference type="GO" id="GO:0005886">
    <property type="term" value="C:plasma membrane"/>
    <property type="evidence" value="ECO:0007669"/>
    <property type="project" value="UniProtKB-SubCell"/>
</dbReference>
<dbReference type="Pfam" id="PF13853">
    <property type="entry name" value="7tm_4"/>
    <property type="match status" value="1"/>
</dbReference>
<keyword evidence="9" id="KW-0807">Transducer</keyword>
<accession>A0A6P7X055</accession>
<evidence type="ECO:0000259" key="11">
    <source>
        <dbReference type="PROSITE" id="PS50262"/>
    </source>
</evidence>
<evidence type="ECO:0000256" key="2">
    <source>
        <dbReference type="ARBA" id="ARBA00022475"/>
    </source>
</evidence>
<evidence type="ECO:0000256" key="3">
    <source>
        <dbReference type="ARBA" id="ARBA00022692"/>
    </source>
</evidence>
<evidence type="ECO:0000256" key="8">
    <source>
        <dbReference type="ARBA" id="ARBA00023170"/>
    </source>
</evidence>
<reference evidence="13" key="1">
    <citation type="submission" date="2025-08" db="UniProtKB">
        <authorList>
            <consortium name="RefSeq"/>
        </authorList>
    </citation>
    <scope>IDENTIFICATION</scope>
</reference>